<dbReference type="SFLD" id="SFLDF00314">
    <property type="entry name" value="L-lysine_2_3-aminomutase_(yjeK"/>
    <property type="match status" value="1"/>
</dbReference>
<dbReference type="GO" id="GO:0051539">
    <property type="term" value="F:4 iron, 4 sulfur cluster binding"/>
    <property type="evidence" value="ECO:0007669"/>
    <property type="project" value="UniProtKB-KW"/>
</dbReference>
<dbReference type="SFLD" id="SFLDS00029">
    <property type="entry name" value="Radical_SAM"/>
    <property type="match status" value="1"/>
</dbReference>
<dbReference type="InterPro" id="IPR007197">
    <property type="entry name" value="rSAM"/>
</dbReference>
<keyword evidence="11 14" id="KW-0411">Iron-sulfur</keyword>
<dbReference type="STRING" id="1142511.WIGMOR_0491"/>
<dbReference type="SFLD" id="SFLDG01070">
    <property type="entry name" value="PLP-dependent"/>
    <property type="match status" value="1"/>
</dbReference>
<proteinExistence type="inferred from homology"/>
<comment type="catalytic activity">
    <reaction evidence="1">
        <text>L-lysine = D-beta-lysine</text>
        <dbReference type="Rhea" id="RHEA:44148"/>
        <dbReference type="ChEBI" id="CHEBI:32551"/>
        <dbReference type="ChEBI" id="CHEBI:84138"/>
    </reaction>
</comment>
<evidence type="ECO:0000256" key="11">
    <source>
        <dbReference type="ARBA" id="ARBA00023014"/>
    </source>
</evidence>
<dbReference type="CDD" id="cd01335">
    <property type="entry name" value="Radical_SAM"/>
    <property type="match status" value="1"/>
</dbReference>
<evidence type="ECO:0000259" key="16">
    <source>
        <dbReference type="PROSITE" id="PS51918"/>
    </source>
</evidence>
<dbReference type="HOGENOM" id="CLU_032161_2_0_6"/>
<evidence type="ECO:0000256" key="4">
    <source>
        <dbReference type="ARBA" id="ARBA00008703"/>
    </source>
</evidence>
<evidence type="ECO:0000256" key="6">
    <source>
        <dbReference type="ARBA" id="ARBA00022485"/>
    </source>
</evidence>
<feature type="modified residue" description="N6-(pyridoxal phosphate)lysine" evidence="15">
    <location>
        <position position="352"/>
    </location>
</feature>
<name>H6Q531_WIGGL</name>
<evidence type="ECO:0000256" key="10">
    <source>
        <dbReference type="ARBA" id="ARBA00023004"/>
    </source>
</evidence>
<evidence type="ECO:0000256" key="15">
    <source>
        <dbReference type="PIRSR" id="PIRSR603739-50"/>
    </source>
</evidence>
<dbReference type="NCBIfam" id="TIGR00238">
    <property type="entry name" value="KamA family radical SAM protein"/>
    <property type="match status" value="1"/>
</dbReference>
<dbReference type="InterPro" id="IPR058240">
    <property type="entry name" value="rSAM_sf"/>
</dbReference>
<dbReference type="PIRSF" id="PIRSF004911">
    <property type="entry name" value="DUF160"/>
    <property type="match status" value="1"/>
</dbReference>
<evidence type="ECO:0000256" key="8">
    <source>
        <dbReference type="ARBA" id="ARBA00022723"/>
    </source>
</evidence>
<dbReference type="GO" id="GO:0016853">
    <property type="term" value="F:isomerase activity"/>
    <property type="evidence" value="ECO:0007669"/>
    <property type="project" value="UniProtKB-KW"/>
</dbReference>
<keyword evidence="12" id="KW-0413">Isomerase</keyword>
<keyword evidence="18" id="KW-1185">Reference proteome</keyword>
<gene>
    <name evidence="17" type="primary">yjeK</name>
    <name evidence="17" type="ORF">WIGMOR_0491</name>
</gene>
<reference evidence="17 18" key="1">
    <citation type="journal article" date="2012" name="MBio">
        <title>Insight into the transmission biology and species-specific functional capabilities of tsetse (Diptera: glossinidae) obligate symbiont wigglesworthia.</title>
        <authorList>
            <person name="Rio R.V."/>
            <person name="Symula R.E."/>
            <person name="Wang J."/>
            <person name="Lohs C."/>
            <person name="Wu Y.N."/>
            <person name="Snyder A.K."/>
            <person name="Bjornson R.D."/>
            <person name="Oshima K."/>
            <person name="Biehl B.S."/>
            <person name="Perna N.T."/>
            <person name="Hattori M."/>
            <person name="Aksoy S."/>
        </authorList>
    </citation>
    <scope>NUCLEOTIDE SEQUENCE [LARGE SCALE GENOMIC DNA]</scope>
    <source>
        <strain evidence="17">WGM</strain>
    </source>
</reference>
<feature type="binding site" evidence="14">
    <location>
        <position position="144"/>
    </location>
    <ligand>
        <name>[4Fe-4S] cluster</name>
        <dbReference type="ChEBI" id="CHEBI:49883"/>
        <note>4Fe-4S-S-AdoMet</note>
    </ligand>
</feature>
<keyword evidence="8 14" id="KW-0479">Metal-binding</keyword>
<evidence type="ECO:0000256" key="12">
    <source>
        <dbReference type="ARBA" id="ARBA00023235"/>
    </source>
</evidence>
<dbReference type="InterPro" id="IPR013785">
    <property type="entry name" value="Aldolase_TIM"/>
</dbReference>
<keyword evidence="9 15" id="KW-0663">Pyridoxal phosphate</keyword>
<feature type="binding site" evidence="14">
    <location>
        <position position="140"/>
    </location>
    <ligand>
        <name>[4Fe-4S] cluster</name>
        <dbReference type="ChEBI" id="CHEBI:49883"/>
        <note>4Fe-4S-S-AdoMet</note>
    </ligand>
</feature>
<dbReference type="PANTHER" id="PTHR30538:SF1">
    <property type="entry name" value="L-LYSINE 2,3-AMINOMUTASE"/>
    <property type="match status" value="1"/>
</dbReference>
<feature type="domain" description="Radical SAM core" evidence="16">
    <location>
        <begin position="125"/>
        <end position="341"/>
    </location>
</feature>
<sequence length="359" mass="42395">MIYVIIMRHIFYIQVKKINIVLNKKKLIFNNLWLKELSDSITDPLDLLKYLGLDHKQHLLDGIQASKLFSFRVPKFFADLMEKGNEKDPLFLQVFTRYEEIIKFPKFVKDPLQEQNNQHDNYGFIKKYKNRLLILLTGYCVINCRYCFRRHFPYSKHALNQSRWDIIYQYIKKNKNINEIILSGGDPLMEKDKSLDKIITNLENISHLTTLRIHTRMLTLLPNRITQFLCERLISCSLNTVLVTHINHHHEISEKFKKKIKFLHHSKVILLNQSVLLRKVNDNALTLFKLHQALFKIGIIPYYLHMLDNVLGAAHFHVSECKAKKIMIKLLEISSGYLVPKFVKEVPGKKSKVLINLEF</sequence>
<comment type="cofactor">
    <cofactor evidence="2 15">
        <name>pyridoxal 5'-phosphate</name>
        <dbReference type="ChEBI" id="CHEBI:597326"/>
    </cofactor>
</comment>
<evidence type="ECO:0000256" key="1">
    <source>
        <dbReference type="ARBA" id="ARBA00001352"/>
    </source>
</evidence>
<dbReference type="Pfam" id="PF04055">
    <property type="entry name" value="Radical_SAM"/>
    <property type="match status" value="1"/>
</dbReference>
<evidence type="ECO:0000256" key="7">
    <source>
        <dbReference type="ARBA" id="ARBA00022691"/>
    </source>
</evidence>
<comment type="cofactor">
    <cofactor evidence="3">
        <name>[4Fe-4S] cluster</name>
        <dbReference type="ChEBI" id="CHEBI:49883"/>
    </cofactor>
</comment>
<evidence type="ECO:0000256" key="9">
    <source>
        <dbReference type="ARBA" id="ARBA00022898"/>
    </source>
</evidence>
<dbReference type="Proteomes" id="UP000009061">
    <property type="component" value="Chromosome"/>
</dbReference>
<evidence type="ECO:0000313" key="17">
    <source>
        <dbReference type="EMBL" id="AFA41314.1"/>
    </source>
</evidence>
<dbReference type="Gene3D" id="3.20.20.70">
    <property type="entry name" value="Aldolase class I"/>
    <property type="match status" value="1"/>
</dbReference>
<keyword evidence="6 14" id="KW-0004">4Fe-4S</keyword>
<organism evidence="17 18">
    <name type="scientific">Wigglesworthia glossinidia endosymbiont of Glossina morsitans morsitans</name>
    <name type="common">Yale colony</name>
    <dbReference type="NCBI Taxonomy" id="1142511"/>
    <lineage>
        <taxon>Bacteria</taxon>
        <taxon>Pseudomonadati</taxon>
        <taxon>Pseudomonadota</taxon>
        <taxon>Gammaproteobacteria</taxon>
        <taxon>Enterobacterales</taxon>
        <taxon>Erwiniaceae</taxon>
        <taxon>Wigglesworthia</taxon>
    </lineage>
</organism>
<accession>H6Q531</accession>
<evidence type="ECO:0000256" key="5">
    <source>
        <dbReference type="ARBA" id="ARBA00022363"/>
    </source>
</evidence>
<dbReference type="PROSITE" id="PS51918">
    <property type="entry name" value="RADICAL_SAM"/>
    <property type="match status" value="1"/>
</dbReference>
<dbReference type="OrthoDB" id="9770937at2"/>
<protein>
    <recommendedName>
        <fullName evidence="5">L-lysine 2,3-aminomutase</fullName>
    </recommendedName>
    <alternativeName>
        <fullName evidence="13">EF-P post-translational modification enzyme B</fullName>
    </alternativeName>
</protein>
<dbReference type="InterPro" id="IPR022462">
    <property type="entry name" value="EpmB"/>
</dbReference>
<dbReference type="NCBIfam" id="TIGR03821">
    <property type="entry name" value="EFP_modif_epmB"/>
    <property type="match status" value="1"/>
</dbReference>
<evidence type="ECO:0000256" key="14">
    <source>
        <dbReference type="PIRSR" id="PIRSR004911-1"/>
    </source>
</evidence>
<dbReference type="eggNOG" id="COG1509">
    <property type="taxonomic scope" value="Bacteria"/>
</dbReference>
<dbReference type="PANTHER" id="PTHR30538">
    <property type="entry name" value="LYSINE 2,3-AMINOMUTASE-RELATED"/>
    <property type="match status" value="1"/>
</dbReference>
<feature type="binding site" evidence="14">
    <location>
        <position position="147"/>
    </location>
    <ligand>
        <name>[4Fe-4S] cluster</name>
        <dbReference type="ChEBI" id="CHEBI:49883"/>
        <note>4Fe-4S-S-AdoMet</note>
    </ligand>
</feature>
<evidence type="ECO:0000256" key="3">
    <source>
        <dbReference type="ARBA" id="ARBA00001966"/>
    </source>
</evidence>
<keyword evidence="7" id="KW-0949">S-adenosyl-L-methionine</keyword>
<dbReference type="AlphaFoldDB" id="H6Q531"/>
<dbReference type="InterPro" id="IPR003739">
    <property type="entry name" value="Lys_aminomutase/Glu_NH3_mut"/>
</dbReference>
<keyword evidence="10" id="KW-0408">Iron</keyword>
<comment type="similarity">
    <text evidence="4">Belongs to the radical SAM superfamily. KamA family.</text>
</comment>
<dbReference type="SUPFAM" id="SSF102114">
    <property type="entry name" value="Radical SAM enzymes"/>
    <property type="match status" value="1"/>
</dbReference>
<evidence type="ECO:0000256" key="2">
    <source>
        <dbReference type="ARBA" id="ARBA00001933"/>
    </source>
</evidence>
<evidence type="ECO:0000313" key="18">
    <source>
        <dbReference type="Proteomes" id="UP000009061"/>
    </source>
</evidence>
<dbReference type="GO" id="GO:0046872">
    <property type="term" value="F:metal ion binding"/>
    <property type="evidence" value="ECO:0007669"/>
    <property type="project" value="UniProtKB-KW"/>
</dbReference>
<dbReference type="KEGG" id="wgl:WIGMOR_0491"/>
<evidence type="ECO:0000256" key="13">
    <source>
        <dbReference type="ARBA" id="ARBA00030756"/>
    </source>
</evidence>
<dbReference type="EMBL" id="CP003315">
    <property type="protein sequence ID" value="AFA41314.1"/>
    <property type="molecule type" value="Genomic_DNA"/>
</dbReference>